<feature type="region of interest" description="Disordered" evidence="1">
    <location>
        <begin position="327"/>
        <end position="360"/>
    </location>
</feature>
<keyword evidence="2" id="KW-0812">Transmembrane</keyword>
<feature type="compositionally biased region" description="Polar residues" evidence="1">
    <location>
        <begin position="18"/>
        <end position="32"/>
    </location>
</feature>
<feature type="compositionally biased region" description="Polar residues" evidence="1">
    <location>
        <begin position="66"/>
        <end position="132"/>
    </location>
</feature>
<proteinExistence type="predicted"/>
<dbReference type="Proteomes" id="UP000669133">
    <property type="component" value="Unassembled WGS sequence"/>
</dbReference>
<gene>
    <name evidence="3" type="ORF">I9W82_001059</name>
</gene>
<evidence type="ECO:0000256" key="1">
    <source>
        <dbReference type="SAM" id="MobiDB-lite"/>
    </source>
</evidence>
<evidence type="ECO:0000313" key="3">
    <source>
        <dbReference type="EMBL" id="KAG5421966.1"/>
    </source>
</evidence>
<name>A0A8H7ZLK3_9ASCO</name>
<sequence length="668" mass="74677">MSNNKDSSILKGPDLRLKQSNGNSSPPQSMTDRANEDDTSKTNGSASQKQPDQNNDKRMSIKFKDINSNNGTTPLIDTSSIKTYYPTNNNSWQQNHSPLQKYSSQRSVTAPEQSPTVFPMTNKNRSDTNIRTTPRYHHHKRSSTASSNSSLTTPPGISKSSDNLRILFDKDRITPPVHARDEGNSYFNLDRTRWKGSNAAQSIITGGSGGGGGGVTNKSDRLKQSVVGDNPGLLSSPWFRDLKGGNANGSSNGNIASSSVNTSTQSLHAHKMEHSRREQKNRLVDQFLSSSKKIPPSPGSEMNGSKYFNEDLLPSSLSNSHVNLSALTPLKPSKGLRGSIGERKKSSDNLDEGKKEPVEQISKAARLQRLLDHEASADEKVERLEKQEGKLENQEKRIEEEPPRLKPHVSHKQEQSQVSPSSHQKQFANYTSTINSNISNLNASEELVNSVLNNGGFRFEYDTKHVIEDDKLVSYLINIDNVLEELEKRKHAQTHRRKHSNSFEDDEYGELVKILTTISEKVLFKTKAIIHAKTNPVKATILQLDLVSQYLNALHESMHQLRTDLATKLSQTRDNNSTIISDNLSKLNEIDSDLKKLEATTNSYKDKIIQQKQLMKNDINDKLTILEEINKSIHIHNQKRRNKRILGVNVVIAGLIVLVGIYLGFRKK</sequence>
<feature type="region of interest" description="Disordered" evidence="1">
    <location>
        <begin position="1"/>
        <end position="163"/>
    </location>
</feature>
<reference evidence="3 4" key="1">
    <citation type="submission" date="2020-12" db="EMBL/GenBank/DDBJ databases">
        <title>Effect of drift, selection, and recombination on the evolution of hybrid genomes in Candida yeast pathogens.</title>
        <authorList>
            <person name="Mixao V."/>
            <person name="Ksiezopolska E."/>
            <person name="Saus E."/>
            <person name="Boekhout T."/>
            <person name="Gacser A."/>
            <person name="Gabaldon T."/>
        </authorList>
    </citation>
    <scope>NUCLEOTIDE SEQUENCE [LARGE SCALE GENOMIC DNA]</scope>
    <source>
        <strain evidence="3 4">BP57</strain>
    </source>
</reference>
<feature type="transmembrane region" description="Helical" evidence="2">
    <location>
        <begin position="645"/>
        <end position="665"/>
    </location>
</feature>
<dbReference type="OrthoDB" id="4023793at2759"/>
<feature type="compositionally biased region" description="Basic and acidic residues" evidence="1">
    <location>
        <begin position="54"/>
        <end position="65"/>
    </location>
</feature>
<dbReference type="EMBL" id="JAEOAQ010000001">
    <property type="protein sequence ID" value="KAG5421966.1"/>
    <property type="molecule type" value="Genomic_DNA"/>
</dbReference>
<feature type="region of interest" description="Disordered" evidence="1">
    <location>
        <begin position="373"/>
        <end position="425"/>
    </location>
</feature>
<feature type="region of interest" description="Disordered" evidence="1">
    <location>
        <begin position="244"/>
        <end position="279"/>
    </location>
</feature>
<feature type="compositionally biased region" description="Polar residues" evidence="1">
    <location>
        <begin position="415"/>
        <end position="425"/>
    </location>
</feature>
<dbReference type="AlphaFoldDB" id="A0A8H7ZLK3"/>
<feature type="compositionally biased region" description="Basic and acidic residues" evidence="1">
    <location>
        <begin position="373"/>
        <end position="404"/>
    </location>
</feature>
<accession>A0A8H7ZLK3</accession>
<feature type="compositionally biased region" description="Polar residues" evidence="1">
    <location>
        <begin position="41"/>
        <end position="53"/>
    </location>
</feature>
<feature type="compositionally biased region" description="Low complexity" evidence="1">
    <location>
        <begin position="143"/>
        <end position="153"/>
    </location>
</feature>
<dbReference type="GeneID" id="93649688"/>
<keyword evidence="2" id="KW-1133">Transmembrane helix</keyword>
<protein>
    <submittedName>
        <fullName evidence="3">Uncharacterized protein</fullName>
    </submittedName>
</protein>
<feature type="compositionally biased region" description="Basic and acidic residues" evidence="1">
    <location>
        <begin position="270"/>
        <end position="279"/>
    </location>
</feature>
<evidence type="ECO:0000256" key="2">
    <source>
        <dbReference type="SAM" id="Phobius"/>
    </source>
</evidence>
<feature type="region of interest" description="Disordered" evidence="1">
    <location>
        <begin position="288"/>
        <end position="307"/>
    </location>
</feature>
<comment type="caution">
    <text evidence="3">The sequence shown here is derived from an EMBL/GenBank/DDBJ whole genome shotgun (WGS) entry which is preliminary data.</text>
</comment>
<evidence type="ECO:0000313" key="4">
    <source>
        <dbReference type="Proteomes" id="UP000669133"/>
    </source>
</evidence>
<feature type="compositionally biased region" description="Low complexity" evidence="1">
    <location>
        <begin position="244"/>
        <end position="259"/>
    </location>
</feature>
<feature type="compositionally biased region" description="Basic and acidic residues" evidence="1">
    <location>
        <begin position="340"/>
        <end position="358"/>
    </location>
</feature>
<dbReference type="RefSeq" id="XP_067551082.1">
    <property type="nucleotide sequence ID" value="XM_067689764.1"/>
</dbReference>
<keyword evidence="4" id="KW-1185">Reference proteome</keyword>
<keyword evidence="2" id="KW-0472">Membrane</keyword>
<organism evidence="3 4">
    <name type="scientific">Candida metapsilosis</name>
    <dbReference type="NCBI Taxonomy" id="273372"/>
    <lineage>
        <taxon>Eukaryota</taxon>
        <taxon>Fungi</taxon>
        <taxon>Dikarya</taxon>
        <taxon>Ascomycota</taxon>
        <taxon>Saccharomycotina</taxon>
        <taxon>Pichiomycetes</taxon>
        <taxon>Debaryomycetaceae</taxon>
        <taxon>Candida/Lodderomyces clade</taxon>
        <taxon>Candida</taxon>
    </lineage>
</organism>